<gene>
    <name evidence="1" type="ORF">EZS28_015544</name>
</gene>
<organism evidence="1 2">
    <name type="scientific">Streblomastix strix</name>
    <dbReference type="NCBI Taxonomy" id="222440"/>
    <lineage>
        <taxon>Eukaryota</taxon>
        <taxon>Metamonada</taxon>
        <taxon>Preaxostyla</taxon>
        <taxon>Oxymonadida</taxon>
        <taxon>Streblomastigidae</taxon>
        <taxon>Streblomastix</taxon>
    </lineage>
</organism>
<comment type="caution">
    <text evidence="1">The sequence shown here is derived from an EMBL/GenBank/DDBJ whole genome shotgun (WGS) entry which is preliminary data.</text>
</comment>
<accession>A0A5J4W2M8</accession>
<sequence>MGIYVSSMTTDTLRHQIRVFNINSEDNVGQVIMERSIYYGASCAAHLISLCFTSETKKGKPFHLFNSCIYGQIQSVGVRIPSIIQK</sequence>
<evidence type="ECO:0000313" key="1">
    <source>
        <dbReference type="EMBL" id="KAA6388930.1"/>
    </source>
</evidence>
<name>A0A5J4W2M8_9EUKA</name>
<protein>
    <submittedName>
        <fullName evidence="1">Uncharacterized protein</fullName>
    </submittedName>
</protein>
<proteinExistence type="predicted"/>
<reference evidence="1 2" key="1">
    <citation type="submission" date="2019-03" db="EMBL/GenBank/DDBJ databases">
        <title>Single cell metagenomics reveals metabolic interactions within the superorganism composed of flagellate Streblomastix strix and complex community of Bacteroidetes bacteria on its surface.</title>
        <authorList>
            <person name="Treitli S.C."/>
            <person name="Kolisko M."/>
            <person name="Husnik F."/>
            <person name="Keeling P."/>
            <person name="Hampl V."/>
        </authorList>
    </citation>
    <scope>NUCLEOTIDE SEQUENCE [LARGE SCALE GENOMIC DNA]</scope>
    <source>
        <strain evidence="1">ST1C</strain>
    </source>
</reference>
<dbReference type="AlphaFoldDB" id="A0A5J4W2M8"/>
<dbReference type="Proteomes" id="UP000324800">
    <property type="component" value="Unassembled WGS sequence"/>
</dbReference>
<dbReference type="EMBL" id="SNRW01003783">
    <property type="protein sequence ID" value="KAA6388930.1"/>
    <property type="molecule type" value="Genomic_DNA"/>
</dbReference>
<evidence type="ECO:0000313" key="2">
    <source>
        <dbReference type="Proteomes" id="UP000324800"/>
    </source>
</evidence>